<dbReference type="EMBL" id="VASG01000003">
    <property type="protein sequence ID" value="TLP74751.1"/>
    <property type="molecule type" value="Genomic_DNA"/>
</dbReference>
<dbReference type="Pfam" id="PF05930">
    <property type="entry name" value="Phage_AlpA"/>
    <property type="match status" value="1"/>
</dbReference>
<reference evidence="2" key="2">
    <citation type="submission" date="2019-06" db="EMBL/GenBank/DDBJ databases">
        <title>AzeR, a transcriptional regulator that responds to azelaic acid in Pseudomonas nitroreducens.</title>
        <authorList>
            <person name="Bez C."/>
            <person name="Javvadi S.G."/>
            <person name="Bertani I."/>
            <person name="Devescovi G."/>
            <person name="Studholme D.J."/>
            <person name="Geller A."/>
            <person name="Levy A."/>
            <person name="Venturi V."/>
        </authorList>
    </citation>
    <scope>NUCLEOTIDE SEQUENCE [LARGE SCALE GENOMIC DNA]</scope>
    <source>
        <strain evidence="2">DSM 9128</strain>
    </source>
</reference>
<evidence type="ECO:0000313" key="1">
    <source>
        <dbReference type="EMBL" id="TLP74751.1"/>
    </source>
</evidence>
<sequence>MADKAAHPARFIRIKEVLSVTSLSKSDLYRRIAADTFPTQINLGPMTVVWVEDEVHAWMDSRIAEARGVAA</sequence>
<dbReference type="AlphaFoldDB" id="A0A5R9A7Y0"/>
<dbReference type="InterPro" id="IPR010260">
    <property type="entry name" value="AlpA"/>
</dbReference>
<reference evidence="1 2" key="1">
    <citation type="submission" date="2019-05" db="EMBL/GenBank/DDBJ databases">
        <authorList>
            <person name="Moore K."/>
            <person name="O'Neill P."/>
            <person name="Farbos A."/>
            <person name="Studholme D.J."/>
        </authorList>
    </citation>
    <scope>NUCLEOTIDE SEQUENCE [LARGE SCALE GENOMIC DNA]</scope>
    <source>
        <strain evidence="1 2">DSM 9128</strain>
    </source>
</reference>
<gene>
    <name evidence="1" type="ORF">FEA48_11090</name>
</gene>
<evidence type="ECO:0000313" key="2">
    <source>
        <dbReference type="Proteomes" id="UP000307510"/>
    </source>
</evidence>
<proteinExistence type="predicted"/>
<organism evidence="1 2">
    <name type="scientific">Pseudomonas nitroreducens</name>
    <dbReference type="NCBI Taxonomy" id="46680"/>
    <lineage>
        <taxon>Bacteria</taxon>
        <taxon>Pseudomonadati</taxon>
        <taxon>Pseudomonadota</taxon>
        <taxon>Gammaproteobacteria</taxon>
        <taxon>Pseudomonadales</taxon>
        <taxon>Pseudomonadaceae</taxon>
        <taxon>Pseudomonas</taxon>
    </lineage>
</organism>
<comment type="caution">
    <text evidence="1">The sequence shown here is derived from an EMBL/GenBank/DDBJ whole genome shotgun (WGS) entry which is preliminary data.</text>
</comment>
<dbReference type="Proteomes" id="UP000307510">
    <property type="component" value="Unassembled WGS sequence"/>
</dbReference>
<dbReference type="Gene3D" id="1.10.238.160">
    <property type="match status" value="1"/>
</dbReference>
<name>A0A5R9A7Y0_PSENT</name>
<dbReference type="PANTHER" id="PTHR36154">
    <property type="entry name" value="DNA-BINDING TRANSCRIPTIONAL ACTIVATOR ALPA"/>
    <property type="match status" value="1"/>
</dbReference>
<dbReference type="RefSeq" id="WP_138213848.1">
    <property type="nucleotide sequence ID" value="NZ_VASG01000003.1"/>
</dbReference>
<dbReference type="InterPro" id="IPR052931">
    <property type="entry name" value="Prophage_regulatory_activator"/>
</dbReference>
<accession>A0A5R9A7Y0</accession>
<protein>
    <submittedName>
        <fullName evidence="1">AlpA family transcriptional regulator</fullName>
    </submittedName>
</protein>
<dbReference type="PANTHER" id="PTHR36154:SF1">
    <property type="entry name" value="DNA-BINDING TRANSCRIPTIONAL ACTIVATOR ALPA"/>
    <property type="match status" value="1"/>
</dbReference>